<reference evidence="2" key="1">
    <citation type="submission" date="2023-04" db="EMBL/GenBank/DDBJ databases">
        <title>Phytophthora fragariaefolia NBRC 109709.</title>
        <authorList>
            <person name="Ichikawa N."/>
            <person name="Sato H."/>
            <person name="Tonouchi N."/>
        </authorList>
    </citation>
    <scope>NUCLEOTIDE SEQUENCE</scope>
    <source>
        <strain evidence="2">NBRC 109709</strain>
    </source>
</reference>
<organism evidence="2 3">
    <name type="scientific">Phytophthora fragariaefolia</name>
    <dbReference type="NCBI Taxonomy" id="1490495"/>
    <lineage>
        <taxon>Eukaryota</taxon>
        <taxon>Sar</taxon>
        <taxon>Stramenopiles</taxon>
        <taxon>Oomycota</taxon>
        <taxon>Peronosporomycetes</taxon>
        <taxon>Peronosporales</taxon>
        <taxon>Peronosporaceae</taxon>
        <taxon>Phytophthora</taxon>
    </lineage>
</organism>
<feature type="region of interest" description="Disordered" evidence="1">
    <location>
        <begin position="1"/>
        <end position="66"/>
    </location>
</feature>
<feature type="region of interest" description="Disordered" evidence="1">
    <location>
        <begin position="224"/>
        <end position="382"/>
    </location>
</feature>
<feature type="compositionally biased region" description="Polar residues" evidence="1">
    <location>
        <begin position="1"/>
        <end position="34"/>
    </location>
</feature>
<name>A0A9W6UCX1_9STRA</name>
<sequence>MAKESSSPSRGSPATAGGSQAERSNLASQLTADTTVDVARSVQFEDEDARDQGYDEEDEDDDEKEKVDVEYAKSTAELLGEVEELSLQVSRMGNAQLSATSSPSLMQLVPPDAKKTQQRWSLLSEAFLDYYCSQFDPSARSRYYSTGRKENEPICDFLIRRNGYARTTKIQYEKGGADAADHAEPFLLYCGDGGIMDLLYPLQLTDIQRAESIINKKILGEKKKKQRDRLVASRVGEGRRNDGPQRRDVSRRGDTRRDHRDGRRGETHESRRDDRRSRRDESRERRVTLAEATVDDLSRGGEPRQLSRRSHSRDSSRSASVDLSGDSGSDSDHSRNYVDAGAVSDRSAGNSNSASSRRDSRDNRPARRDDRGERQRPNHRDR</sequence>
<feature type="compositionally biased region" description="Acidic residues" evidence="1">
    <location>
        <begin position="44"/>
        <end position="63"/>
    </location>
</feature>
<dbReference type="AlphaFoldDB" id="A0A9W6UCX1"/>
<feature type="compositionally biased region" description="Basic and acidic residues" evidence="1">
    <location>
        <begin position="228"/>
        <end position="288"/>
    </location>
</feature>
<accession>A0A9W6UCX1</accession>
<feature type="compositionally biased region" description="Low complexity" evidence="1">
    <location>
        <begin position="344"/>
        <end position="355"/>
    </location>
</feature>
<comment type="caution">
    <text evidence="2">The sequence shown here is derived from an EMBL/GenBank/DDBJ whole genome shotgun (WGS) entry which is preliminary data.</text>
</comment>
<dbReference type="Proteomes" id="UP001165121">
    <property type="component" value="Unassembled WGS sequence"/>
</dbReference>
<proteinExistence type="predicted"/>
<evidence type="ECO:0000313" key="2">
    <source>
        <dbReference type="EMBL" id="GMF29942.1"/>
    </source>
</evidence>
<feature type="compositionally biased region" description="Basic and acidic residues" evidence="1">
    <location>
        <begin position="356"/>
        <end position="382"/>
    </location>
</feature>
<dbReference type="EMBL" id="BSXT01000555">
    <property type="protein sequence ID" value="GMF29942.1"/>
    <property type="molecule type" value="Genomic_DNA"/>
</dbReference>
<gene>
    <name evidence="2" type="ORF">Pfra01_000652200</name>
</gene>
<evidence type="ECO:0000313" key="3">
    <source>
        <dbReference type="Proteomes" id="UP001165121"/>
    </source>
</evidence>
<dbReference type="OrthoDB" id="129841at2759"/>
<protein>
    <submittedName>
        <fullName evidence="2">Unnamed protein product</fullName>
    </submittedName>
</protein>
<keyword evidence="3" id="KW-1185">Reference proteome</keyword>
<evidence type="ECO:0000256" key="1">
    <source>
        <dbReference type="SAM" id="MobiDB-lite"/>
    </source>
</evidence>
<feature type="compositionally biased region" description="Low complexity" evidence="1">
    <location>
        <begin position="317"/>
        <end position="328"/>
    </location>
</feature>